<dbReference type="SMART" id="SM00028">
    <property type="entry name" value="TPR"/>
    <property type="match status" value="4"/>
</dbReference>
<feature type="coiled-coil region" evidence="5">
    <location>
        <begin position="450"/>
        <end position="477"/>
    </location>
</feature>
<dbReference type="PROSITE" id="PS50109">
    <property type="entry name" value="HIS_KIN"/>
    <property type="match status" value="1"/>
</dbReference>
<name>A0A2W2A6H2_9BACT</name>
<protein>
    <recommendedName>
        <fullName evidence="7">Histidine kinase domain-containing protein</fullName>
    </recommendedName>
</protein>
<dbReference type="OrthoDB" id="617348at2"/>
<dbReference type="Pfam" id="PF13424">
    <property type="entry name" value="TPR_12"/>
    <property type="match status" value="1"/>
</dbReference>
<evidence type="ECO:0000256" key="5">
    <source>
        <dbReference type="SAM" id="Coils"/>
    </source>
</evidence>
<keyword evidence="3" id="KW-0902">Two-component regulatory system</keyword>
<dbReference type="EMBL" id="QKTW01000028">
    <property type="protein sequence ID" value="PZF70865.1"/>
    <property type="molecule type" value="Genomic_DNA"/>
</dbReference>
<evidence type="ECO:0000313" key="9">
    <source>
        <dbReference type="Proteomes" id="UP000248745"/>
    </source>
</evidence>
<proteinExistence type="predicted"/>
<dbReference type="Pfam" id="PF02518">
    <property type="entry name" value="HATPase_c"/>
    <property type="match status" value="1"/>
</dbReference>
<dbReference type="PROSITE" id="PS50005">
    <property type="entry name" value="TPR"/>
    <property type="match status" value="1"/>
</dbReference>
<dbReference type="CDD" id="cd16917">
    <property type="entry name" value="HATPase_UhpB-NarQ-NarX-like"/>
    <property type="match status" value="1"/>
</dbReference>
<keyword evidence="1" id="KW-0808">Transferase</keyword>
<feature type="repeat" description="TPR" evidence="4">
    <location>
        <begin position="135"/>
        <end position="168"/>
    </location>
</feature>
<dbReference type="GO" id="GO:0046983">
    <property type="term" value="F:protein dimerization activity"/>
    <property type="evidence" value="ECO:0007669"/>
    <property type="project" value="InterPro"/>
</dbReference>
<evidence type="ECO:0000256" key="4">
    <source>
        <dbReference type="PROSITE-ProRule" id="PRU00339"/>
    </source>
</evidence>
<keyword evidence="2" id="KW-0418">Kinase</keyword>
<sequence>MTGPISIRPLFPAAFRRLSAVLYLFLLVPFFVRGQSGTPLKEGVSYRFAPDTTAILQLIEQGKKYEFKASDSALLFHREALIASQAGAYNYGIAYSFLRIAAFYRMKGIYDSTLYYTERSLLYSIRLSNDRGLKGKIYNELGSYYYFRSQYPQAAYFYYKALQEIETSNMMSPKAKSQLYTNISCLWIAMKQEDQALFYLQHGEKEALANHDTISLIRILNNWGGFYSSIHPNSAKALTYYDRSFQLARKLGDKIQTQTAAVNIGNYYQRNHQPEKAIAYLSDVIANDKQLPSYLAISAHLYYGATLIDLKKYAAAKPYLTDALQQAQATGYACHQQVLNYLLGKIAAQSGDAVSTFQYMDRSYMLADSLDNADNKQLSYELDSKYKASEKDKQLAQQQLVLERQENGIRQRNIWIWAVTIISGLLVAAMISFYRNFKRARLLQESLINNLRQTQEISQLRAQIKGEESERSRLAKELHDGVVSQLLTIKLGLNMLRNRNEKGIQPDELNDTLTQLDDTATEVRKMAHNLIPDAVLQSGLNNAVAIFCDKLRKSCAIDIDFQQEGTVPSLPPEVSLSLYRMVQELLQNVVKHAEATEILVQISCWNGLLGITVEDNGIGISRTAVQQGLGLESIRTRVRSLAGQIDISNNNGTTVYLEFEIHSLLSGTNYANKGNHY</sequence>
<dbReference type="Gene3D" id="1.25.40.10">
    <property type="entry name" value="Tetratricopeptide repeat domain"/>
    <property type="match status" value="2"/>
</dbReference>
<dbReference type="GO" id="GO:0016020">
    <property type="term" value="C:membrane"/>
    <property type="evidence" value="ECO:0007669"/>
    <property type="project" value="InterPro"/>
</dbReference>
<evidence type="ECO:0000256" key="1">
    <source>
        <dbReference type="ARBA" id="ARBA00022679"/>
    </source>
</evidence>
<keyword evidence="9" id="KW-1185">Reference proteome</keyword>
<evidence type="ECO:0000256" key="3">
    <source>
        <dbReference type="ARBA" id="ARBA00023012"/>
    </source>
</evidence>
<keyword evidence="5" id="KW-0175">Coiled coil</keyword>
<accession>A0A2W2A6H2</accession>
<dbReference type="RefSeq" id="WP_111000881.1">
    <property type="nucleotide sequence ID" value="NZ_QKTW01000028.1"/>
</dbReference>
<reference evidence="8 9" key="1">
    <citation type="submission" date="2018-06" db="EMBL/GenBank/DDBJ databases">
        <title>Mucibacter soli gen. nov., sp. nov., a new member of the family Chitinophagaceae producing mucin.</title>
        <authorList>
            <person name="Kim M.-K."/>
            <person name="Park S."/>
            <person name="Kim T.-S."/>
            <person name="Joung Y."/>
            <person name="Han J.-H."/>
            <person name="Kim S.B."/>
        </authorList>
    </citation>
    <scope>NUCLEOTIDE SEQUENCE [LARGE SCALE GENOMIC DNA]</scope>
    <source>
        <strain evidence="8 9">R1-15</strain>
    </source>
</reference>
<dbReference type="Pfam" id="PF07730">
    <property type="entry name" value="HisKA_3"/>
    <property type="match status" value="1"/>
</dbReference>
<feature type="transmembrane region" description="Helical" evidence="6">
    <location>
        <begin position="414"/>
        <end position="434"/>
    </location>
</feature>
<dbReference type="Proteomes" id="UP000248745">
    <property type="component" value="Unassembled WGS sequence"/>
</dbReference>
<dbReference type="InterPro" id="IPR019734">
    <property type="entry name" value="TPR_rpt"/>
</dbReference>
<dbReference type="InterPro" id="IPR050482">
    <property type="entry name" value="Sensor_HK_TwoCompSys"/>
</dbReference>
<dbReference type="InterPro" id="IPR005467">
    <property type="entry name" value="His_kinase_dom"/>
</dbReference>
<gene>
    <name evidence="8" type="ORF">DN068_20780</name>
</gene>
<evidence type="ECO:0000313" key="8">
    <source>
        <dbReference type="EMBL" id="PZF70865.1"/>
    </source>
</evidence>
<dbReference type="Gene3D" id="1.20.5.1930">
    <property type="match status" value="1"/>
</dbReference>
<dbReference type="InterPro" id="IPR011990">
    <property type="entry name" value="TPR-like_helical_dom_sf"/>
</dbReference>
<feature type="domain" description="Histidine kinase" evidence="7">
    <location>
        <begin position="578"/>
        <end position="663"/>
    </location>
</feature>
<organism evidence="8 9">
    <name type="scientific">Taibaiella soli</name>
    <dbReference type="NCBI Taxonomy" id="1649169"/>
    <lineage>
        <taxon>Bacteria</taxon>
        <taxon>Pseudomonadati</taxon>
        <taxon>Bacteroidota</taxon>
        <taxon>Chitinophagia</taxon>
        <taxon>Chitinophagales</taxon>
        <taxon>Chitinophagaceae</taxon>
        <taxon>Taibaiella</taxon>
    </lineage>
</organism>
<dbReference type="AlphaFoldDB" id="A0A2W2A6H2"/>
<dbReference type="SUPFAM" id="SSF55874">
    <property type="entry name" value="ATPase domain of HSP90 chaperone/DNA topoisomerase II/histidine kinase"/>
    <property type="match status" value="1"/>
</dbReference>
<dbReference type="PANTHER" id="PTHR24421">
    <property type="entry name" value="NITRATE/NITRITE SENSOR PROTEIN NARX-RELATED"/>
    <property type="match status" value="1"/>
</dbReference>
<evidence type="ECO:0000256" key="6">
    <source>
        <dbReference type="SAM" id="Phobius"/>
    </source>
</evidence>
<dbReference type="InterPro" id="IPR011712">
    <property type="entry name" value="Sig_transdc_His_kin_sub3_dim/P"/>
</dbReference>
<dbReference type="InterPro" id="IPR003594">
    <property type="entry name" value="HATPase_dom"/>
</dbReference>
<evidence type="ECO:0000259" key="7">
    <source>
        <dbReference type="PROSITE" id="PS50109"/>
    </source>
</evidence>
<keyword evidence="6" id="KW-1133">Transmembrane helix</keyword>
<keyword evidence="4" id="KW-0802">TPR repeat</keyword>
<dbReference type="SMART" id="SM00387">
    <property type="entry name" value="HATPase_c"/>
    <property type="match status" value="1"/>
</dbReference>
<comment type="caution">
    <text evidence="8">The sequence shown here is derived from an EMBL/GenBank/DDBJ whole genome shotgun (WGS) entry which is preliminary data.</text>
</comment>
<dbReference type="Gene3D" id="3.30.565.10">
    <property type="entry name" value="Histidine kinase-like ATPase, C-terminal domain"/>
    <property type="match status" value="1"/>
</dbReference>
<evidence type="ECO:0000256" key="2">
    <source>
        <dbReference type="ARBA" id="ARBA00022777"/>
    </source>
</evidence>
<dbReference type="GO" id="GO:0000155">
    <property type="term" value="F:phosphorelay sensor kinase activity"/>
    <property type="evidence" value="ECO:0007669"/>
    <property type="project" value="InterPro"/>
</dbReference>
<keyword evidence="6" id="KW-0812">Transmembrane</keyword>
<dbReference type="InterPro" id="IPR036890">
    <property type="entry name" value="HATPase_C_sf"/>
</dbReference>
<dbReference type="SUPFAM" id="SSF48452">
    <property type="entry name" value="TPR-like"/>
    <property type="match status" value="2"/>
</dbReference>
<keyword evidence="6" id="KW-0472">Membrane</keyword>